<evidence type="ECO:0000259" key="1">
    <source>
        <dbReference type="Pfam" id="PF16289"/>
    </source>
</evidence>
<accession>A0A250IKJ8</accession>
<dbReference type="InterPro" id="IPR032557">
    <property type="entry name" value="DUF4935"/>
</dbReference>
<dbReference type="Proteomes" id="UP000217289">
    <property type="component" value="Chromosome"/>
</dbReference>
<dbReference type="OrthoDB" id="7067845at2"/>
<keyword evidence="3" id="KW-1185">Reference proteome</keyword>
<name>A0A250IKJ8_9BACT</name>
<feature type="domain" description="DUF4935" evidence="1">
    <location>
        <begin position="27"/>
        <end position="194"/>
    </location>
</feature>
<proteinExistence type="predicted"/>
<sequence>MTDPKNKKKEGDIVDAVAKANPGVVHVILDTSALRKEISPGSGALQRLQELVDKHVVEVLVPELVPRELETQLAAEWKKWQQKGEKDPQKVLSWCIPGEMTTKAESALGHVSEFSEQVEKLLVDGVAQRLRALRTRFLHLSEASTRAAWDMYFKGDGPMKQAKSREDIPDAFIVAAALEEQSRLGKILHLVSADERMRKSIPKDRFVGHETLSAFNTSQDIRDALKAAEPPAAAELPEPPTEAHWRERVQEAISQQMDSVQSGVEDSLWGVLQGKSVTAGHLPSDDNSAELTGDGSIEELNLDLGAMDDLGHEAVLVPATITIVDALADFFAFKADFWASAEDEGAHFSVSEGDWNDHYLAAQAYLTLNVKALIRVDLEYDEDKEPVVATALIENIESMEVQEPEWWTKKMATRRRVKK</sequence>
<evidence type="ECO:0000313" key="2">
    <source>
        <dbReference type="EMBL" id="ATB31721.1"/>
    </source>
</evidence>
<evidence type="ECO:0000313" key="3">
    <source>
        <dbReference type="Proteomes" id="UP000217289"/>
    </source>
</evidence>
<organism evidence="2 3">
    <name type="scientific">Melittangium boletus DSM 14713</name>
    <dbReference type="NCBI Taxonomy" id="1294270"/>
    <lineage>
        <taxon>Bacteria</taxon>
        <taxon>Pseudomonadati</taxon>
        <taxon>Myxococcota</taxon>
        <taxon>Myxococcia</taxon>
        <taxon>Myxococcales</taxon>
        <taxon>Cystobacterineae</taxon>
        <taxon>Archangiaceae</taxon>
        <taxon>Melittangium</taxon>
    </lineage>
</organism>
<dbReference type="KEGG" id="mbd:MEBOL_005184"/>
<dbReference type="RefSeq" id="WP_095980012.1">
    <property type="nucleotide sequence ID" value="NZ_CP022163.1"/>
</dbReference>
<gene>
    <name evidence="2" type="ORF">MEBOL_005184</name>
</gene>
<protein>
    <recommendedName>
        <fullName evidence="1">DUF4935 domain-containing protein</fullName>
    </recommendedName>
</protein>
<reference evidence="2 3" key="1">
    <citation type="submission" date="2017-06" db="EMBL/GenBank/DDBJ databases">
        <authorList>
            <person name="Kim H.J."/>
            <person name="Triplett B.A."/>
        </authorList>
    </citation>
    <scope>NUCLEOTIDE SEQUENCE [LARGE SCALE GENOMIC DNA]</scope>
    <source>
        <strain evidence="2 3">DSM 14713</strain>
    </source>
</reference>
<dbReference type="AlphaFoldDB" id="A0A250IKJ8"/>
<dbReference type="EMBL" id="CP022163">
    <property type="protein sequence ID" value="ATB31721.1"/>
    <property type="molecule type" value="Genomic_DNA"/>
</dbReference>
<dbReference type="Pfam" id="PF16289">
    <property type="entry name" value="PIN_12"/>
    <property type="match status" value="1"/>
</dbReference>